<comment type="subunit">
    <text evidence="11">Homodimer.</text>
</comment>
<keyword evidence="6 11" id="KW-0745">Spermidine biosynthesis</keyword>
<dbReference type="PIRSF" id="PIRSF038941">
    <property type="entry name" value="NspC"/>
    <property type="match status" value="1"/>
</dbReference>
<organism evidence="14 15">
    <name type="scientific">Candidatus Thiodiazotropha taylori</name>
    <dbReference type="NCBI Taxonomy" id="2792791"/>
    <lineage>
        <taxon>Bacteria</taxon>
        <taxon>Pseudomonadati</taxon>
        <taxon>Pseudomonadota</taxon>
        <taxon>Gammaproteobacteria</taxon>
        <taxon>Chromatiales</taxon>
        <taxon>Sedimenticolaceae</taxon>
        <taxon>Candidatus Thiodiazotropha</taxon>
    </lineage>
</organism>
<evidence type="ECO:0000256" key="12">
    <source>
        <dbReference type="PIRSR" id="PIRSR600183-50"/>
    </source>
</evidence>
<dbReference type="EMBL" id="JAEPCM010000819">
    <property type="protein sequence ID" value="MCG7948932.1"/>
    <property type="molecule type" value="Genomic_DNA"/>
</dbReference>
<evidence type="ECO:0000256" key="5">
    <source>
        <dbReference type="ARBA" id="ARBA00022898"/>
    </source>
</evidence>
<dbReference type="InterPro" id="IPR022643">
    <property type="entry name" value="De-COase2_C"/>
</dbReference>
<feature type="modified residue" description="N6-(pyridoxal phosphate)lysine" evidence="12">
    <location>
        <position position="57"/>
    </location>
</feature>
<dbReference type="PANTHER" id="PTHR43727">
    <property type="entry name" value="DIAMINOPIMELATE DECARBOXYLASE"/>
    <property type="match status" value="1"/>
</dbReference>
<comment type="caution">
    <text evidence="14">The sequence shown here is derived from an EMBL/GenBank/DDBJ whole genome shotgun (WGS) entry which is preliminary data.</text>
</comment>
<evidence type="ECO:0000256" key="3">
    <source>
        <dbReference type="ARBA" id="ARBA00013633"/>
    </source>
</evidence>
<dbReference type="PANTHER" id="PTHR43727:SF1">
    <property type="entry name" value="CARBOXYNORSPERMIDINE_CARBOXYSPERMIDINE DECARBOXYLASE"/>
    <property type="match status" value="1"/>
</dbReference>
<evidence type="ECO:0000259" key="13">
    <source>
        <dbReference type="Pfam" id="PF00278"/>
    </source>
</evidence>
<dbReference type="InterPro" id="IPR000183">
    <property type="entry name" value="Orn/DAP/Arg_de-COase"/>
</dbReference>
<dbReference type="Gene3D" id="3.20.20.10">
    <property type="entry name" value="Alanine racemase"/>
    <property type="match status" value="1"/>
</dbReference>
<gene>
    <name evidence="14" type="ORF">JAZ07_21550</name>
</gene>
<comment type="similarity">
    <text evidence="8 11">Belongs to the Orn/Lys/Arg decarboxylase class-II family. NspC subfamily.</text>
</comment>
<evidence type="ECO:0000256" key="9">
    <source>
        <dbReference type="ARBA" id="ARBA00047351"/>
    </source>
</evidence>
<dbReference type="EC" id="4.1.1.96" evidence="2 11"/>
<dbReference type="PRINTS" id="PR01179">
    <property type="entry name" value="ODADCRBXLASE"/>
</dbReference>
<evidence type="ECO:0000256" key="4">
    <source>
        <dbReference type="ARBA" id="ARBA00022793"/>
    </source>
</evidence>
<evidence type="ECO:0000256" key="10">
    <source>
        <dbReference type="ARBA" id="ARBA00047389"/>
    </source>
</evidence>
<dbReference type="GO" id="GO:0008836">
    <property type="term" value="F:diaminopimelate decarboxylase activity"/>
    <property type="evidence" value="ECO:0007669"/>
    <property type="project" value="TreeGrafter"/>
</dbReference>
<comment type="function">
    <text evidence="11">Catalyzes the decarboxylation of carboxynorspermidine and carboxyspermidine.</text>
</comment>
<dbReference type="GO" id="GO:0009089">
    <property type="term" value="P:lysine biosynthetic process via diaminopimelate"/>
    <property type="evidence" value="ECO:0007669"/>
    <property type="project" value="TreeGrafter"/>
</dbReference>
<evidence type="ECO:0000256" key="6">
    <source>
        <dbReference type="ARBA" id="ARBA00023066"/>
    </source>
</evidence>
<keyword evidence="5 11" id="KW-0663">Pyridoxal phosphate</keyword>
<accession>A0A9E4P1Q6</accession>
<name>A0A9E4P1Q6_9GAMM</name>
<dbReference type="InterPro" id="IPR005730">
    <property type="entry name" value="Nsp_de-COase"/>
</dbReference>
<keyword evidence="7 11" id="KW-0456">Lyase</keyword>
<dbReference type="InterPro" id="IPR009006">
    <property type="entry name" value="Ala_racemase/Decarboxylase_C"/>
</dbReference>
<dbReference type="GO" id="GO:0045312">
    <property type="term" value="P:nor-spermidine biosynthetic process"/>
    <property type="evidence" value="ECO:0007669"/>
    <property type="project" value="InterPro"/>
</dbReference>
<dbReference type="InterPro" id="IPR029066">
    <property type="entry name" value="PLP-binding_barrel"/>
</dbReference>
<dbReference type="AlphaFoldDB" id="A0A9E4P1Q6"/>
<keyword evidence="11" id="KW-0963">Cytoplasm</keyword>
<feature type="active site" description="Proton donor" evidence="12">
    <location>
        <position position="325"/>
    </location>
</feature>
<dbReference type="SUPFAM" id="SSF51419">
    <property type="entry name" value="PLP-binding barrel"/>
    <property type="match status" value="1"/>
</dbReference>
<evidence type="ECO:0000313" key="15">
    <source>
        <dbReference type="Proteomes" id="UP000886667"/>
    </source>
</evidence>
<dbReference type="SUPFAM" id="SSF50621">
    <property type="entry name" value="Alanine racemase C-terminal domain-like"/>
    <property type="match status" value="1"/>
</dbReference>
<evidence type="ECO:0000313" key="14">
    <source>
        <dbReference type="EMBL" id="MCG7948932.1"/>
    </source>
</evidence>
<comment type="subcellular location">
    <subcellularLocation>
        <location evidence="11">Cytoplasm</location>
    </subcellularLocation>
</comment>
<dbReference type="GO" id="GO:0008295">
    <property type="term" value="P:spermidine biosynthetic process"/>
    <property type="evidence" value="ECO:0007669"/>
    <property type="project" value="UniProtKB-KW"/>
</dbReference>
<evidence type="ECO:0000256" key="1">
    <source>
        <dbReference type="ARBA" id="ARBA00001933"/>
    </source>
</evidence>
<evidence type="ECO:0000256" key="8">
    <source>
        <dbReference type="ARBA" id="ARBA00025802"/>
    </source>
</evidence>
<evidence type="ECO:0000256" key="2">
    <source>
        <dbReference type="ARBA" id="ARBA00012259"/>
    </source>
</evidence>
<keyword evidence="4 11" id="KW-0210">Decarboxylase</keyword>
<dbReference type="Gene3D" id="2.40.37.10">
    <property type="entry name" value="Lyase, Ornithine Decarboxylase, Chain A, domain 1"/>
    <property type="match status" value="1"/>
</dbReference>
<keyword evidence="11" id="KW-0620">Polyamine biosynthesis</keyword>
<comment type="catalytic activity">
    <reaction evidence="9 11">
        <text>carboxyspermidine + H(+) = spermidine + CO2</text>
        <dbReference type="Rhea" id="RHEA:34095"/>
        <dbReference type="ChEBI" id="CHEBI:15378"/>
        <dbReference type="ChEBI" id="CHEBI:16526"/>
        <dbReference type="ChEBI" id="CHEBI:57834"/>
        <dbReference type="ChEBI" id="CHEBI:65072"/>
        <dbReference type="EC" id="4.1.1.96"/>
    </reaction>
</comment>
<proteinExistence type="inferred from homology"/>
<comment type="catalytic activity">
    <reaction evidence="10 11">
        <text>carboxynorspermidine + H(+) = norspermidine + CO2</text>
        <dbReference type="Rhea" id="RHEA:34099"/>
        <dbReference type="ChEBI" id="CHEBI:15378"/>
        <dbReference type="ChEBI" id="CHEBI:16526"/>
        <dbReference type="ChEBI" id="CHEBI:57920"/>
        <dbReference type="ChEBI" id="CHEBI:65070"/>
        <dbReference type="EC" id="4.1.1.96"/>
    </reaction>
</comment>
<feature type="domain" description="Orn/DAP/Arg decarboxylase 2 C-terminal" evidence="13">
    <location>
        <begin position="263"/>
        <end position="352"/>
    </location>
</feature>
<evidence type="ECO:0000256" key="11">
    <source>
        <dbReference type="PIRNR" id="PIRNR038941"/>
    </source>
</evidence>
<evidence type="ECO:0000256" key="7">
    <source>
        <dbReference type="ARBA" id="ARBA00023239"/>
    </source>
</evidence>
<reference evidence="14" key="1">
    <citation type="journal article" date="2021" name="Proc. Natl. Acad. Sci. U.S.A.">
        <title>Global biogeography of chemosynthetic symbionts reveals both localized and globally distributed symbiont groups. .</title>
        <authorList>
            <person name="Osvatic J.T."/>
            <person name="Wilkins L.G.E."/>
            <person name="Leibrecht L."/>
            <person name="Leray M."/>
            <person name="Zauner S."/>
            <person name="Polzin J."/>
            <person name="Camacho Y."/>
            <person name="Gros O."/>
            <person name="van Gils J.A."/>
            <person name="Eisen J.A."/>
            <person name="Petersen J.M."/>
            <person name="Yuen B."/>
        </authorList>
    </citation>
    <scope>NUCLEOTIDE SEQUENCE</scope>
    <source>
        <strain evidence="14">MAGclacostrist064TRANS</strain>
    </source>
</reference>
<comment type="cofactor">
    <cofactor evidence="1 11 12">
        <name>pyridoxal 5'-phosphate</name>
        <dbReference type="ChEBI" id="CHEBI:597326"/>
    </cofactor>
</comment>
<dbReference type="GO" id="GO:0005737">
    <property type="term" value="C:cytoplasm"/>
    <property type="evidence" value="ECO:0007669"/>
    <property type="project" value="UniProtKB-SubCell"/>
</dbReference>
<protein>
    <recommendedName>
        <fullName evidence="3 11">Carboxynorspermidine/carboxyspermidine decarboxylase</fullName>
        <shortName evidence="11">CANS DC/CAS DC</shortName>
        <shortName evidence="11">CANSDC/CASDC</shortName>
        <ecNumber evidence="2 11">4.1.1.96</ecNumber>
    </recommendedName>
</protein>
<sequence>MDTNWNAASLGYASDSWIDCLPSTPAFVFDKDRINANLARLQQIRCKTGSHVLYSIKACPAETLLREIASQVDGFSVSSLFEARLANEVTNGSAGLHITTPGFRREEMSELGSLCETVSFNSLNQLQRFPFLIAGKASMGLRVNPQLSFLEDPRYDPCCQYSKLGAPLSDVVEAWNSGSLQRSELSGLHLHTNFGSTSFAPLASTVDHLERQLSGLVKQIDWINLGGGYLFQNANDLDRLYRTLQKIRDGWQAEVYLEPGSSVVDDAGMLVTSVIDRFESDGKSIAVLDTSVNHLPEVFEYQTKPRLYGENQQAPHLMTLVGSTCLSGDLFGEYRFDRPLQINDRLMFHHVGAYSLVKASRFNGLNLPSLCFLQDNRLTQIRRYDYQEYRQQWCEVDSEQQRQRVGL</sequence>
<dbReference type="Proteomes" id="UP000886667">
    <property type="component" value="Unassembled WGS sequence"/>
</dbReference>
<dbReference type="Pfam" id="PF00278">
    <property type="entry name" value="Orn_DAP_Arg_deC"/>
    <property type="match status" value="1"/>
</dbReference>